<dbReference type="EMBL" id="KP881232">
    <property type="protein sequence ID" value="AKE44885.1"/>
    <property type="molecule type" value="Genomic_DNA"/>
</dbReference>
<dbReference type="Proteomes" id="UP000033804">
    <property type="component" value="Segment"/>
</dbReference>
<name>A0A0F6R646_9CAUD</name>
<accession>A0A0F6R646</accession>
<sequence length="81" mass="9982">MRKMFEFRVRDVTSRDEYVWPEELDFTPSFGMKFRNRTVHCVLRNCEQIHRKTWDHFRITDVYVDKRADWGDVITVYGEGY</sequence>
<protein>
    <submittedName>
        <fullName evidence="1">Uncharacterized protein</fullName>
    </submittedName>
</protein>
<dbReference type="RefSeq" id="YP_009189639.1">
    <property type="nucleotide sequence ID" value="NC_028676.1"/>
</dbReference>
<organism evidence="1 2">
    <name type="scientific">Sinorhizobium phage phiM9</name>
    <dbReference type="NCBI Taxonomy" id="1636182"/>
    <lineage>
        <taxon>Viruses</taxon>
        <taxon>Duplodnaviria</taxon>
        <taxon>Heunggongvirae</taxon>
        <taxon>Uroviricota</taxon>
        <taxon>Caudoviricetes</taxon>
        <taxon>Pootjesviridae</taxon>
        <taxon>Emnonavirus</taxon>
        <taxon>Emnonavirus phiM9</taxon>
    </lineage>
</organism>
<evidence type="ECO:0000313" key="2">
    <source>
        <dbReference type="Proteomes" id="UP000033804"/>
    </source>
</evidence>
<evidence type="ECO:0000313" key="1">
    <source>
        <dbReference type="EMBL" id="AKE44885.1"/>
    </source>
</evidence>
<dbReference type="GeneID" id="26517937"/>
<proteinExistence type="predicted"/>
<reference evidence="1 2" key="1">
    <citation type="journal article" date="2015" name="J. Virol.">
        <title>Sinorhizobium meliloti Phage ?M9 Defines a New Group of T4 Superfamily Phages with Unusual Genomic Features but a Common T=16 Capsid.</title>
        <authorList>
            <person name="Johnson M.C."/>
            <person name="Tatum K.B."/>
            <person name="Lynn J.S."/>
            <person name="Brewer T.E."/>
            <person name="Lu S."/>
            <person name="Washburn B.K."/>
            <person name="Stroupe M.E."/>
            <person name="Jones K.M."/>
        </authorList>
    </citation>
    <scope>NUCLEOTIDE SEQUENCE [LARGE SCALE GENOMIC DNA]</scope>
</reference>
<dbReference type="KEGG" id="vg:26517937"/>
<reference evidence="2" key="2">
    <citation type="submission" date="2015-03" db="EMBL/GenBank/DDBJ databases">
        <title>The genome and structure of Sinorhizobium meliloti phage phiM9.</title>
        <authorList>
            <person name="Johnson M.C."/>
            <person name="Tatum K.B."/>
            <person name="Lynn J.S."/>
            <person name="Brewer T.E."/>
            <person name="Washburn B.K."/>
            <person name="Stroupe M.E."/>
            <person name="Jones K.M."/>
        </authorList>
    </citation>
    <scope>NUCLEOTIDE SEQUENCE [LARGE SCALE GENOMIC DNA]</scope>
</reference>
<keyword evidence="2" id="KW-1185">Reference proteome</keyword>
<gene>
    <name evidence="1" type="ORF">Sm_phiM9_258</name>
</gene>